<feature type="transmembrane region" description="Helical" evidence="1">
    <location>
        <begin position="69"/>
        <end position="87"/>
    </location>
</feature>
<keyword evidence="1" id="KW-1133">Transmembrane helix</keyword>
<proteinExistence type="predicted"/>
<evidence type="ECO:0000256" key="1">
    <source>
        <dbReference type="SAM" id="Phobius"/>
    </source>
</evidence>
<sequence>MEASAAVLLTIPLATAHLVGGHGAARILACAGVTLALLTALAATTRLWRPYLGPWALLISTSTDRRLPGMLIAGRVIFLALLLSLLIRAVPDSATSTATHTLALCVVAWIFYRRGPRPTRRQ</sequence>
<gene>
    <name evidence="2" type="ORF">ACGU38_28905</name>
</gene>
<comment type="caution">
    <text evidence="2">The sequence shown here is derived from an EMBL/GenBank/DDBJ whole genome shotgun (WGS) entry which is preliminary data.</text>
</comment>
<accession>A0ABW7E876</accession>
<keyword evidence="1" id="KW-0472">Membrane</keyword>
<keyword evidence="1" id="KW-0812">Transmembrane</keyword>
<reference evidence="2 3" key="1">
    <citation type="submission" date="2024-10" db="EMBL/GenBank/DDBJ databases">
        <title>Draft genome assembly of a novel steroid transforming actinomycete isolated from African clawed frog Xenopus laevis.</title>
        <authorList>
            <person name="Bragin E."/>
            <person name="Kollerov V."/>
            <person name="Donova M.V."/>
        </authorList>
    </citation>
    <scope>NUCLEOTIDE SEQUENCE [LARGE SCALE GENOMIC DNA]</scope>
    <source>
        <strain evidence="2 3">MTOC-St3</strain>
    </source>
</reference>
<keyword evidence="3" id="KW-1185">Reference proteome</keyword>
<feature type="transmembrane region" description="Helical" evidence="1">
    <location>
        <begin position="26"/>
        <end position="48"/>
    </location>
</feature>
<organism evidence="2 3">
    <name type="scientific">Streptomyces rochei</name>
    <name type="common">Streptomyces parvullus</name>
    <dbReference type="NCBI Taxonomy" id="1928"/>
    <lineage>
        <taxon>Bacteria</taxon>
        <taxon>Bacillati</taxon>
        <taxon>Actinomycetota</taxon>
        <taxon>Actinomycetes</taxon>
        <taxon>Kitasatosporales</taxon>
        <taxon>Streptomycetaceae</taxon>
        <taxon>Streptomyces</taxon>
        <taxon>Streptomyces rochei group</taxon>
    </lineage>
</organism>
<feature type="transmembrane region" description="Helical" evidence="1">
    <location>
        <begin position="93"/>
        <end position="112"/>
    </location>
</feature>
<protein>
    <submittedName>
        <fullName evidence="2">Uncharacterized protein</fullName>
    </submittedName>
</protein>
<evidence type="ECO:0000313" key="2">
    <source>
        <dbReference type="EMBL" id="MFG6299366.1"/>
    </source>
</evidence>
<dbReference type="EMBL" id="JBIENY010000417">
    <property type="protein sequence ID" value="MFG6299366.1"/>
    <property type="molecule type" value="Genomic_DNA"/>
</dbReference>
<dbReference type="Proteomes" id="UP001605990">
    <property type="component" value="Unassembled WGS sequence"/>
</dbReference>
<name>A0ABW7E876_STRRO</name>
<evidence type="ECO:0000313" key="3">
    <source>
        <dbReference type="Proteomes" id="UP001605990"/>
    </source>
</evidence>
<dbReference type="RefSeq" id="WP_127443394.1">
    <property type="nucleotide sequence ID" value="NZ_JBIENY010000417.1"/>
</dbReference>